<dbReference type="InterPro" id="IPR037923">
    <property type="entry name" value="HTH-like"/>
</dbReference>
<evidence type="ECO:0000256" key="1">
    <source>
        <dbReference type="ARBA" id="ARBA00023015"/>
    </source>
</evidence>
<dbReference type="Gene3D" id="1.10.10.60">
    <property type="entry name" value="Homeodomain-like"/>
    <property type="match status" value="1"/>
</dbReference>
<dbReference type="InterPro" id="IPR050204">
    <property type="entry name" value="AraC_XylS_family_regulators"/>
</dbReference>
<evidence type="ECO:0000259" key="4">
    <source>
        <dbReference type="PROSITE" id="PS01124"/>
    </source>
</evidence>
<keyword evidence="6" id="KW-1185">Reference proteome</keyword>
<dbReference type="InterPro" id="IPR018060">
    <property type="entry name" value="HTH_AraC"/>
</dbReference>
<dbReference type="EMBL" id="ANOH01000326">
    <property type="protein sequence ID" value="EMI53807.1"/>
    <property type="molecule type" value="Genomic_DNA"/>
</dbReference>
<dbReference type="SUPFAM" id="SSF51215">
    <property type="entry name" value="Regulatory protein AraC"/>
    <property type="match status" value="1"/>
</dbReference>
<dbReference type="InterPro" id="IPR003313">
    <property type="entry name" value="AraC-bd"/>
</dbReference>
<dbReference type="SUPFAM" id="SSF46689">
    <property type="entry name" value="Homeodomain-like"/>
    <property type="match status" value="1"/>
</dbReference>
<dbReference type="Proteomes" id="UP000011885">
    <property type="component" value="Unassembled WGS sequence"/>
</dbReference>
<evidence type="ECO:0000313" key="6">
    <source>
        <dbReference type="Proteomes" id="UP000011885"/>
    </source>
</evidence>
<dbReference type="Pfam" id="PF12833">
    <property type="entry name" value="HTH_18"/>
    <property type="match status" value="1"/>
</dbReference>
<dbReference type="PATRIC" id="fig|1263870.3.peg.5018"/>
<sequence length="264" mass="30192">MQGPVITEIALIDRIIRPNRGAFRSESLPGHLIHFCTAGRVEQRSGGVIQRFGKGDAIWYHENESVEGSVIDPPWEFYTINFRAPSLLPPPLDQRVFPVSQSAMSHTKRLLEIWRDVDGSAVKRHLQVHAHLLQIIAEILPTDPENQRIDTPSQLWWEIETRLRACLHDPIDLRHLETLSGRSQRSISRACRLATGLSPMKRVKQVRLSYARGLVQLSDLSMTEIAMRIGYPRVQEFSRDYHILYGTTPSQDRKSGPDYQNKSN</sequence>
<keyword evidence="1" id="KW-0805">Transcription regulation</keyword>
<dbReference type="PROSITE" id="PS01124">
    <property type="entry name" value="HTH_ARAC_FAMILY_2"/>
    <property type="match status" value="1"/>
</dbReference>
<evidence type="ECO:0000256" key="2">
    <source>
        <dbReference type="ARBA" id="ARBA00023125"/>
    </source>
</evidence>
<proteinExistence type="predicted"/>
<keyword evidence="2" id="KW-0238">DNA-binding</keyword>
<reference evidence="5 6" key="1">
    <citation type="journal article" date="2013" name="Mar. Genomics">
        <title>Expression of sulfatases in Rhodopirellula baltica and the diversity of sulfatases in the genus Rhodopirellula.</title>
        <authorList>
            <person name="Wegner C.E."/>
            <person name="Richter-Heitmann T."/>
            <person name="Klindworth A."/>
            <person name="Klockow C."/>
            <person name="Richter M."/>
            <person name="Achstetter T."/>
            <person name="Glockner F.O."/>
            <person name="Harder J."/>
        </authorList>
    </citation>
    <scope>NUCLEOTIDE SEQUENCE [LARGE SCALE GENOMIC DNA]</scope>
    <source>
        <strain evidence="5 6">SM41</strain>
    </source>
</reference>
<evidence type="ECO:0000313" key="5">
    <source>
        <dbReference type="EMBL" id="EMI53807.1"/>
    </source>
</evidence>
<accession>M5TX64</accession>
<comment type="caution">
    <text evidence="5">The sequence shown here is derived from an EMBL/GenBank/DDBJ whole genome shotgun (WGS) entry which is preliminary data.</text>
</comment>
<dbReference type="SMART" id="SM00342">
    <property type="entry name" value="HTH_ARAC"/>
    <property type="match status" value="1"/>
</dbReference>
<dbReference type="GO" id="GO:0043565">
    <property type="term" value="F:sequence-specific DNA binding"/>
    <property type="evidence" value="ECO:0007669"/>
    <property type="project" value="InterPro"/>
</dbReference>
<gene>
    <name evidence="5" type="ORF">RSSM_04744</name>
</gene>
<dbReference type="Pfam" id="PF02311">
    <property type="entry name" value="AraC_binding"/>
    <property type="match status" value="1"/>
</dbReference>
<evidence type="ECO:0000256" key="3">
    <source>
        <dbReference type="ARBA" id="ARBA00023163"/>
    </source>
</evidence>
<name>M5TX64_9BACT</name>
<dbReference type="InterPro" id="IPR009057">
    <property type="entry name" value="Homeodomain-like_sf"/>
</dbReference>
<dbReference type="GO" id="GO:0003700">
    <property type="term" value="F:DNA-binding transcription factor activity"/>
    <property type="evidence" value="ECO:0007669"/>
    <property type="project" value="InterPro"/>
</dbReference>
<protein>
    <submittedName>
        <fullName evidence="5">AraC family transcriptional regulator</fullName>
    </submittedName>
</protein>
<feature type="domain" description="HTH araC/xylS-type" evidence="4">
    <location>
        <begin position="157"/>
        <end position="255"/>
    </location>
</feature>
<dbReference type="PANTHER" id="PTHR46796">
    <property type="entry name" value="HTH-TYPE TRANSCRIPTIONAL ACTIVATOR RHAS-RELATED"/>
    <property type="match status" value="1"/>
</dbReference>
<dbReference type="AlphaFoldDB" id="M5TX64"/>
<organism evidence="5 6">
    <name type="scientific">Rhodopirellula sallentina SM41</name>
    <dbReference type="NCBI Taxonomy" id="1263870"/>
    <lineage>
        <taxon>Bacteria</taxon>
        <taxon>Pseudomonadati</taxon>
        <taxon>Planctomycetota</taxon>
        <taxon>Planctomycetia</taxon>
        <taxon>Pirellulales</taxon>
        <taxon>Pirellulaceae</taxon>
        <taxon>Rhodopirellula</taxon>
    </lineage>
</organism>
<keyword evidence="3" id="KW-0804">Transcription</keyword>